<evidence type="ECO:0000256" key="1">
    <source>
        <dbReference type="ARBA" id="ARBA00009861"/>
    </source>
</evidence>
<evidence type="ECO:0000256" key="2">
    <source>
        <dbReference type="ARBA" id="ARBA00022679"/>
    </source>
</evidence>
<sequence>MLVPPAEETEKGFYFLTNLDQNIAVIVQTIYCFKSEEKGNEMAAEVIKEALALVLVRYYPLAGRLTISNEGKLIVDCTGEGAVFVESEADCKMEDVGDITKPDPDTLGKLVYSVPGAKNILEMPLLVAQVTKFSCGGFVLGLAMNHCMFDGLGAMEFVNSWGETARGLPISVPPFIDRSVLRSRDPPVINFPHHEFAEIEDVSDATTLYREEMLYRYFCFDTEAGARQEEGHGGRDARRVHHVRNALRARLASPDGGVEAAAQAEDQAPLRRRRQVPI</sequence>
<dbReference type="InterPro" id="IPR050317">
    <property type="entry name" value="Plant_Fungal_Acyltransferase"/>
</dbReference>
<dbReference type="EMBL" id="CP097503">
    <property type="protein sequence ID" value="URD77910.1"/>
    <property type="molecule type" value="Genomic_DNA"/>
</dbReference>
<keyword evidence="3" id="KW-0012">Acyltransferase</keyword>
<dbReference type="PANTHER" id="PTHR31642:SF310">
    <property type="entry name" value="FATTY ALCOHOL:CAFFEOYL-COA ACYLTRANSFERASE"/>
    <property type="match status" value="1"/>
</dbReference>
<protein>
    <submittedName>
        <fullName evidence="5">Omega-hydroxypalmitate O-feruloyl</fullName>
    </submittedName>
</protein>
<feature type="region of interest" description="Disordered" evidence="4">
    <location>
        <begin position="252"/>
        <end position="278"/>
    </location>
</feature>
<name>A0A9E7JEA7_9LILI</name>
<dbReference type="Pfam" id="PF02458">
    <property type="entry name" value="Transferase"/>
    <property type="match status" value="1"/>
</dbReference>
<dbReference type="OrthoDB" id="671439at2759"/>
<organism evidence="5 6">
    <name type="scientific">Musa troglodytarum</name>
    <name type="common">fe'i banana</name>
    <dbReference type="NCBI Taxonomy" id="320322"/>
    <lineage>
        <taxon>Eukaryota</taxon>
        <taxon>Viridiplantae</taxon>
        <taxon>Streptophyta</taxon>
        <taxon>Embryophyta</taxon>
        <taxon>Tracheophyta</taxon>
        <taxon>Spermatophyta</taxon>
        <taxon>Magnoliopsida</taxon>
        <taxon>Liliopsida</taxon>
        <taxon>Zingiberales</taxon>
        <taxon>Musaceae</taxon>
        <taxon>Musa</taxon>
    </lineage>
</organism>
<dbReference type="Gene3D" id="3.30.559.10">
    <property type="entry name" value="Chloramphenicol acetyltransferase-like domain"/>
    <property type="match status" value="1"/>
</dbReference>
<evidence type="ECO:0000313" key="5">
    <source>
        <dbReference type="EMBL" id="URD77910.1"/>
    </source>
</evidence>
<keyword evidence="6" id="KW-1185">Reference proteome</keyword>
<dbReference type="GO" id="GO:0016747">
    <property type="term" value="F:acyltransferase activity, transferring groups other than amino-acyl groups"/>
    <property type="evidence" value="ECO:0007669"/>
    <property type="project" value="UniProtKB-ARBA"/>
</dbReference>
<reference evidence="5" key="1">
    <citation type="submission" date="2022-05" db="EMBL/GenBank/DDBJ databases">
        <title>The Musa troglodytarum L. genome provides insights into the mechanism of non-climacteric behaviour and enrichment of carotenoids.</title>
        <authorList>
            <person name="Wang J."/>
        </authorList>
    </citation>
    <scope>NUCLEOTIDE SEQUENCE</scope>
    <source>
        <tissue evidence="5">Leaf</tissue>
    </source>
</reference>
<keyword evidence="2" id="KW-0808">Transferase</keyword>
<dbReference type="InterPro" id="IPR023213">
    <property type="entry name" value="CAT-like_dom_sf"/>
</dbReference>
<dbReference type="Proteomes" id="UP001055439">
    <property type="component" value="Chromosome 10"/>
</dbReference>
<evidence type="ECO:0000256" key="4">
    <source>
        <dbReference type="SAM" id="MobiDB-lite"/>
    </source>
</evidence>
<accession>A0A9E7JEA7</accession>
<comment type="similarity">
    <text evidence="1">Belongs to the plant acyltransferase family.</text>
</comment>
<dbReference type="FunFam" id="3.30.559.10:FF:000015">
    <property type="entry name" value="Spermidine hydroxycinnamoyl transferase"/>
    <property type="match status" value="1"/>
</dbReference>
<evidence type="ECO:0000313" key="6">
    <source>
        <dbReference type="Proteomes" id="UP001055439"/>
    </source>
</evidence>
<gene>
    <name evidence="5" type="ORF">MUK42_02373</name>
</gene>
<dbReference type="PANTHER" id="PTHR31642">
    <property type="entry name" value="TRICHOTHECENE 3-O-ACETYLTRANSFERASE"/>
    <property type="match status" value="1"/>
</dbReference>
<evidence type="ECO:0000256" key="3">
    <source>
        <dbReference type="ARBA" id="ARBA00023315"/>
    </source>
</evidence>
<proteinExistence type="inferred from homology"/>
<dbReference type="AlphaFoldDB" id="A0A9E7JEA7"/>